<gene>
    <name evidence="2" type="ORF">BRADI_3g35990v3</name>
</gene>
<proteinExistence type="inferred from homology"/>
<accession>A0A0Q3HXR5</accession>
<dbReference type="OrthoDB" id="784522at2759"/>
<dbReference type="InterPro" id="IPR002397">
    <property type="entry name" value="Cyt_P450_B"/>
</dbReference>
<name>A0A0Q3HXR5_BRADI</name>
<reference evidence="2 3" key="1">
    <citation type="journal article" date="2010" name="Nature">
        <title>Genome sequencing and analysis of the model grass Brachypodium distachyon.</title>
        <authorList>
            <consortium name="International Brachypodium Initiative"/>
        </authorList>
    </citation>
    <scope>NUCLEOTIDE SEQUENCE [LARGE SCALE GENOMIC DNA]</scope>
    <source>
        <strain evidence="2 3">Bd21</strain>
    </source>
</reference>
<dbReference type="PANTHER" id="PTHR47950:SF7">
    <property type="entry name" value="OS12G0196700 PROTEIN"/>
    <property type="match status" value="1"/>
</dbReference>
<sequence length="294" mass="32579">MAIFIACVSSLVLLLLVSRYVYQLLGNVRGRLPPGPLPLPIIGNLLDVAFMGLLLHRCLGRLAKRHGPLMTLRLGRVVVIVASSPDTAREVLQTHNNLSLVGRVPPDAWLGAGHAANSVFVLPPNHRHSNVVGDKTHVDHSDMDHLPFLRAVVRETLRLQMLVPFVPNKAATSVQVHGYTIPKGSTVIMNLWGVHHDAEVWPEPDRFIPDRFLGDKEFHFLGADLEFIPFSAGRRICLVFPLASRMMHVILATLLHRFEWALPRLAEQNGVDMSEKIGVTLSMANPLKAIPKPI</sequence>
<reference evidence="3" key="3">
    <citation type="submission" date="2018-08" db="UniProtKB">
        <authorList>
            <consortium name="EnsemblPlants"/>
        </authorList>
    </citation>
    <scope>IDENTIFICATION</scope>
    <source>
        <strain evidence="3">cv. Bd21</strain>
    </source>
</reference>
<dbReference type="PANTHER" id="PTHR47950">
    <property type="entry name" value="CYTOCHROME P450, FAMILY 76, SUBFAMILY C, POLYPEPTIDE 5-RELATED"/>
    <property type="match status" value="1"/>
</dbReference>
<dbReference type="GO" id="GO:0020037">
    <property type="term" value="F:heme binding"/>
    <property type="evidence" value="ECO:0007669"/>
    <property type="project" value="InterPro"/>
</dbReference>
<dbReference type="SUPFAM" id="SSF48264">
    <property type="entry name" value="Cytochrome P450"/>
    <property type="match status" value="2"/>
</dbReference>
<protein>
    <recommendedName>
        <fullName evidence="5">Cytochrome P450</fullName>
    </recommendedName>
</protein>
<evidence type="ECO:0000313" key="4">
    <source>
        <dbReference type="Proteomes" id="UP000008810"/>
    </source>
</evidence>
<evidence type="ECO:0000313" key="3">
    <source>
        <dbReference type="EnsemblPlants" id="KQJ98290"/>
    </source>
</evidence>
<dbReference type="InterPro" id="IPR001128">
    <property type="entry name" value="Cyt_P450"/>
</dbReference>
<dbReference type="InParanoid" id="A0A0Q3HXR5"/>
<dbReference type="GO" id="GO:0005506">
    <property type="term" value="F:iron ion binding"/>
    <property type="evidence" value="ECO:0007669"/>
    <property type="project" value="InterPro"/>
</dbReference>
<dbReference type="Gramene" id="KQJ98290">
    <property type="protein sequence ID" value="KQJ98290"/>
    <property type="gene ID" value="BRADI_3g35990v3"/>
</dbReference>
<dbReference type="AlphaFoldDB" id="A0A0Q3HXR5"/>
<dbReference type="Proteomes" id="UP000008810">
    <property type="component" value="Chromosome 3"/>
</dbReference>
<dbReference type="EnsemblPlants" id="KQJ98290">
    <property type="protein sequence ID" value="KQJ98290"/>
    <property type="gene ID" value="BRADI_3g35990v3"/>
</dbReference>
<keyword evidence="4" id="KW-1185">Reference proteome</keyword>
<evidence type="ECO:0000313" key="2">
    <source>
        <dbReference type="EMBL" id="KQJ98290.1"/>
    </source>
</evidence>
<dbReference type="Gene3D" id="1.10.630.10">
    <property type="entry name" value="Cytochrome P450"/>
    <property type="match status" value="2"/>
</dbReference>
<organism evidence="2">
    <name type="scientific">Brachypodium distachyon</name>
    <name type="common">Purple false brome</name>
    <name type="synonym">Trachynia distachya</name>
    <dbReference type="NCBI Taxonomy" id="15368"/>
    <lineage>
        <taxon>Eukaryota</taxon>
        <taxon>Viridiplantae</taxon>
        <taxon>Streptophyta</taxon>
        <taxon>Embryophyta</taxon>
        <taxon>Tracheophyta</taxon>
        <taxon>Spermatophyta</taxon>
        <taxon>Magnoliopsida</taxon>
        <taxon>Liliopsida</taxon>
        <taxon>Poales</taxon>
        <taxon>Poaceae</taxon>
        <taxon>BOP clade</taxon>
        <taxon>Pooideae</taxon>
        <taxon>Stipodae</taxon>
        <taxon>Brachypodieae</taxon>
        <taxon>Brachypodium</taxon>
    </lineage>
</organism>
<dbReference type="STRING" id="15368.A0A0Q3HXR5"/>
<evidence type="ECO:0000256" key="1">
    <source>
        <dbReference type="ARBA" id="ARBA00010617"/>
    </source>
</evidence>
<dbReference type="Pfam" id="PF00067">
    <property type="entry name" value="p450"/>
    <property type="match status" value="2"/>
</dbReference>
<reference evidence="2" key="2">
    <citation type="submission" date="2017-06" db="EMBL/GenBank/DDBJ databases">
        <title>WGS assembly of Brachypodium distachyon.</title>
        <authorList>
            <consortium name="The International Brachypodium Initiative"/>
            <person name="Lucas S."/>
            <person name="Harmon-Smith M."/>
            <person name="Lail K."/>
            <person name="Tice H."/>
            <person name="Grimwood J."/>
            <person name="Bruce D."/>
            <person name="Barry K."/>
            <person name="Shu S."/>
            <person name="Lindquist E."/>
            <person name="Wang M."/>
            <person name="Pitluck S."/>
            <person name="Vogel J.P."/>
            <person name="Garvin D.F."/>
            <person name="Mockler T.C."/>
            <person name="Schmutz J."/>
            <person name="Rokhsar D."/>
            <person name="Bevan M.W."/>
        </authorList>
    </citation>
    <scope>NUCLEOTIDE SEQUENCE</scope>
    <source>
        <strain evidence="2">Bd21</strain>
    </source>
</reference>
<dbReference type="InterPro" id="IPR036396">
    <property type="entry name" value="Cyt_P450_sf"/>
</dbReference>
<dbReference type="GO" id="GO:0016705">
    <property type="term" value="F:oxidoreductase activity, acting on paired donors, with incorporation or reduction of molecular oxygen"/>
    <property type="evidence" value="ECO:0007669"/>
    <property type="project" value="InterPro"/>
</dbReference>
<dbReference type="EMBL" id="CM000882">
    <property type="protein sequence ID" value="KQJ98290.1"/>
    <property type="molecule type" value="Genomic_DNA"/>
</dbReference>
<evidence type="ECO:0008006" key="5">
    <source>
        <dbReference type="Google" id="ProtNLM"/>
    </source>
</evidence>
<dbReference type="GO" id="GO:0004497">
    <property type="term" value="F:monooxygenase activity"/>
    <property type="evidence" value="ECO:0007669"/>
    <property type="project" value="InterPro"/>
</dbReference>
<comment type="similarity">
    <text evidence="1">Belongs to the cytochrome P450 family.</text>
</comment>
<dbReference type="PRINTS" id="PR00359">
    <property type="entry name" value="BP450"/>
</dbReference>